<reference evidence="2" key="1">
    <citation type="submission" date="2025-08" db="UniProtKB">
        <authorList>
            <consortium name="Ensembl"/>
        </authorList>
    </citation>
    <scope>IDENTIFICATION</scope>
</reference>
<evidence type="ECO:0000313" key="2">
    <source>
        <dbReference type="Ensembl" id="ENSPMGP00000025969.1"/>
    </source>
</evidence>
<sequence>IHIFSKGVGTRSTALYVCWAQQLEQRGMNDQAEAVYQKALENQAQPAEPLLHEYRILLLNIHSNTLLKKLPLNLFPKIMQL</sequence>
<dbReference type="AlphaFoldDB" id="A0A3B4BBW1"/>
<organism evidence="2 3">
    <name type="scientific">Periophthalmus magnuspinnatus</name>
    <dbReference type="NCBI Taxonomy" id="409849"/>
    <lineage>
        <taxon>Eukaryota</taxon>
        <taxon>Metazoa</taxon>
        <taxon>Chordata</taxon>
        <taxon>Craniata</taxon>
        <taxon>Vertebrata</taxon>
        <taxon>Euteleostomi</taxon>
        <taxon>Actinopterygii</taxon>
        <taxon>Neopterygii</taxon>
        <taxon>Teleostei</taxon>
        <taxon>Neoteleostei</taxon>
        <taxon>Acanthomorphata</taxon>
        <taxon>Gobiaria</taxon>
        <taxon>Gobiiformes</taxon>
        <taxon>Gobioidei</taxon>
        <taxon>Gobiidae</taxon>
        <taxon>Oxudercinae</taxon>
        <taxon>Periophthalmus</taxon>
    </lineage>
</organism>
<dbReference type="Proteomes" id="UP000261520">
    <property type="component" value="Unplaced"/>
</dbReference>
<dbReference type="Gene3D" id="1.25.40.430">
    <property type="match status" value="1"/>
</dbReference>
<evidence type="ECO:0000313" key="3">
    <source>
        <dbReference type="Proteomes" id="UP000261520"/>
    </source>
</evidence>
<keyword evidence="3" id="KW-1185">Reference proteome</keyword>
<reference evidence="2" key="2">
    <citation type="submission" date="2025-09" db="UniProtKB">
        <authorList>
            <consortium name="Ensembl"/>
        </authorList>
    </citation>
    <scope>IDENTIFICATION</scope>
</reference>
<dbReference type="PROSITE" id="PS51489">
    <property type="entry name" value="BUB1_N"/>
    <property type="match status" value="1"/>
</dbReference>
<evidence type="ECO:0000259" key="1">
    <source>
        <dbReference type="PROSITE" id="PS51489"/>
    </source>
</evidence>
<accession>A0A3B4BBW1</accession>
<name>A0A3B4BBW1_9GOBI</name>
<dbReference type="STRING" id="409849.ENSPMGP00000025969"/>
<proteinExistence type="predicted"/>
<dbReference type="Ensembl" id="ENSPMGT00000027657.1">
    <property type="protein sequence ID" value="ENSPMGP00000025969.1"/>
    <property type="gene ID" value="ENSPMGG00000020935.1"/>
</dbReference>
<feature type="domain" description="BUB1 N-terminal" evidence="1">
    <location>
        <begin position="1"/>
        <end position="81"/>
    </location>
</feature>
<dbReference type="InterPro" id="IPR013212">
    <property type="entry name" value="Mad3/Bub1_I"/>
</dbReference>
<protein>
    <recommendedName>
        <fullName evidence="1">BUB1 N-terminal domain-containing protein</fullName>
    </recommendedName>
</protein>